<organism evidence="2 3">
    <name type="scientific">Methylobacter tundripaludum</name>
    <dbReference type="NCBI Taxonomy" id="173365"/>
    <lineage>
        <taxon>Bacteria</taxon>
        <taxon>Pseudomonadati</taxon>
        <taxon>Pseudomonadota</taxon>
        <taxon>Gammaproteobacteria</taxon>
        <taxon>Methylococcales</taxon>
        <taxon>Methylococcaceae</taxon>
        <taxon>Methylobacter</taxon>
    </lineage>
</organism>
<dbReference type="Pfam" id="PF13643">
    <property type="entry name" value="DUF4145"/>
    <property type="match status" value="1"/>
</dbReference>
<accession>A0A2S6HF38</accession>
<comment type="caution">
    <text evidence="2">The sequence shown here is derived from an EMBL/GenBank/DDBJ whole genome shotgun (WGS) entry which is preliminary data.</text>
</comment>
<name>A0A2S6HF38_9GAMM</name>
<gene>
    <name evidence="2" type="ORF">B0F87_104196</name>
</gene>
<dbReference type="RefSeq" id="WP_104428609.1">
    <property type="nucleotide sequence ID" value="NZ_PTIZ01000004.1"/>
</dbReference>
<proteinExistence type="predicted"/>
<dbReference type="EMBL" id="PTIZ01000004">
    <property type="protein sequence ID" value="PPK76104.1"/>
    <property type="molecule type" value="Genomic_DNA"/>
</dbReference>
<protein>
    <submittedName>
        <fullName evidence="2">Uncharacterized protein DUF4145</fullName>
    </submittedName>
</protein>
<reference evidence="2 3" key="1">
    <citation type="submission" date="2018-02" db="EMBL/GenBank/DDBJ databases">
        <title>Subsurface microbial communities from deep shales in Ohio and West Virginia, USA.</title>
        <authorList>
            <person name="Wrighton K."/>
        </authorList>
    </citation>
    <scope>NUCLEOTIDE SEQUENCE [LARGE SCALE GENOMIC DNA]</scope>
    <source>
        <strain evidence="2 3">OWC-DMM</strain>
    </source>
</reference>
<dbReference type="AlphaFoldDB" id="A0A2S6HF38"/>
<dbReference type="InterPro" id="IPR025285">
    <property type="entry name" value="DUF4145"/>
</dbReference>
<sequence>MAEEKTVLTPCGSCDRDTFHKVLFSKNETEPEYHIETSHQVVECCGCRNRSFRKVVSDFESVYKISDDEWEVPQDIMIYPGILKGHRSLPDINEAPVVVSTIYRQSLNAIKDGATILAGIGLRATIEAICNTEGISGRTLENRIDNLEKKGLVSKKDAERLHAIRFMGNDAAHEIQPTDQRSLIIALRIVEHLIVNLYILDQAANGVLDTIIKTYDEFIKFLHKKIDKLEAGNELPLIKILGKDARRFHGYLKSHETALISSIASGTYNKLSIGKVDSLSSSKEKFQHFIIV</sequence>
<evidence type="ECO:0000313" key="3">
    <source>
        <dbReference type="Proteomes" id="UP000240010"/>
    </source>
</evidence>
<evidence type="ECO:0000313" key="2">
    <source>
        <dbReference type="EMBL" id="PPK76104.1"/>
    </source>
</evidence>
<evidence type="ECO:0000259" key="1">
    <source>
        <dbReference type="Pfam" id="PF13643"/>
    </source>
</evidence>
<feature type="domain" description="DUF4145" evidence="1">
    <location>
        <begin position="107"/>
        <end position="191"/>
    </location>
</feature>
<dbReference type="Proteomes" id="UP000240010">
    <property type="component" value="Unassembled WGS sequence"/>
</dbReference>